<organism evidence="1 2">
    <name type="scientific">Babesia divergens</name>
    <dbReference type="NCBI Taxonomy" id="32595"/>
    <lineage>
        <taxon>Eukaryota</taxon>
        <taxon>Sar</taxon>
        <taxon>Alveolata</taxon>
        <taxon>Apicomplexa</taxon>
        <taxon>Aconoidasida</taxon>
        <taxon>Piroplasmida</taxon>
        <taxon>Babesiidae</taxon>
        <taxon>Babesia</taxon>
    </lineage>
</organism>
<dbReference type="AlphaFoldDB" id="A0AAD9GJL0"/>
<dbReference type="EMBL" id="JAHBMH010000007">
    <property type="protein sequence ID" value="KAK1939523.1"/>
    <property type="molecule type" value="Genomic_DNA"/>
</dbReference>
<gene>
    <name evidence="1" type="ORF">X943_000752</name>
</gene>
<name>A0AAD9GJL0_BABDI</name>
<reference evidence="1" key="1">
    <citation type="journal article" date="2014" name="Nucleic Acids Res.">
        <title>The evolutionary dynamics of variant antigen genes in Babesia reveal a history of genomic innovation underlying host-parasite interaction.</title>
        <authorList>
            <person name="Jackson A.P."/>
            <person name="Otto T.D."/>
            <person name="Darby A."/>
            <person name="Ramaprasad A."/>
            <person name="Xia D."/>
            <person name="Echaide I.E."/>
            <person name="Farber M."/>
            <person name="Gahlot S."/>
            <person name="Gamble J."/>
            <person name="Gupta D."/>
            <person name="Gupta Y."/>
            <person name="Jackson L."/>
            <person name="Malandrin L."/>
            <person name="Malas T.B."/>
            <person name="Moussa E."/>
            <person name="Nair M."/>
            <person name="Reid A.J."/>
            <person name="Sanders M."/>
            <person name="Sharma J."/>
            <person name="Tracey A."/>
            <person name="Quail M.A."/>
            <person name="Weir W."/>
            <person name="Wastling J.M."/>
            <person name="Hall N."/>
            <person name="Willadsen P."/>
            <person name="Lingelbach K."/>
            <person name="Shiels B."/>
            <person name="Tait A."/>
            <person name="Berriman M."/>
            <person name="Allred D.R."/>
            <person name="Pain A."/>
        </authorList>
    </citation>
    <scope>NUCLEOTIDE SEQUENCE</scope>
    <source>
        <strain evidence="1">1802A</strain>
    </source>
</reference>
<evidence type="ECO:0000313" key="1">
    <source>
        <dbReference type="EMBL" id="KAK1939523.1"/>
    </source>
</evidence>
<comment type="caution">
    <text evidence="1">The sequence shown here is derived from an EMBL/GenBank/DDBJ whole genome shotgun (WGS) entry which is preliminary data.</text>
</comment>
<proteinExistence type="predicted"/>
<keyword evidence="2" id="KW-1185">Reference proteome</keyword>
<dbReference type="Proteomes" id="UP001195914">
    <property type="component" value="Unassembled WGS sequence"/>
</dbReference>
<protein>
    <submittedName>
        <fullName evidence="1">Uncharacterized protein</fullName>
    </submittedName>
</protein>
<evidence type="ECO:0000313" key="2">
    <source>
        <dbReference type="Proteomes" id="UP001195914"/>
    </source>
</evidence>
<reference evidence="1" key="2">
    <citation type="submission" date="2021-05" db="EMBL/GenBank/DDBJ databases">
        <authorList>
            <person name="Pain A."/>
        </authorList>
    </citation>
    <scope>NUCLEOTIDE SEQUENCE</scope>
    <source>
        <strain evidence="1">1802A</strain>
    </source>
</reference>
<accession>A0AAD9GJL0</accession>
<sequence>MKPVHTSLRALWHTKNIMILTVSMESMTVLPRATPPYTIFTLCAPLTAPHSVEANGLLRSVMVQDLETPAKILKIGLLTGGISASGLIMRDFPQGMLNTFMGLQVAGVIKEILSYNTPGSLQKALSYLLLVCPWDPSLLGHALCFLSMFCVTVQSHHENFKGYSEELKNVCQEVGGSVTSLVQGSGQEHIQAVSQGNSNVYTGVFKDDSLDDYCDWLRRNLKNIIQPLNLMSEKCTNWNPISFSMGVTAGPFLYGFVPKDKSWTNHIKENLPPVIKNLIEPLEKLEKALQTSSVGATAGGVVTGLLGTGGLGAGAAYGLNLFGFKNLVTGFLK</sequence>